<keyword evidence="2" id="KW-0472">Membrane</keyword>
<evidence type="ECO:0008006" key="5">
    <source>
        <dbReference type="Google" id="ProtNLM"/>
    </source>
</evidence>
<keyword evidence="2" id="KW-0812">Transmembrane</keyword>
<gene>
    <name evidence="3" type="ORF">IV494_04900</name>
</gene>
<keyword evidence="4" id="KW-1185">Reference proteome</keyword>
<comment type="caution">
    <text evidence="3">The sequence shown here is derived from an EMBL/GenBank/DDBJ whole genome shotgun (WGS) entry which is preliminary data.</text>
</comment>
<feature type="transmembrane region" description="Helical" evidence="2">
    <location>
        <begin position="85"/>
        <end position="103"/>
    </location>
</feature>
<proteinExistence type="predicted"/>
<keyword evidence="2" id="KW-1133">Transmembrane helix</keyword>
<feature type="transmembrane region" description="Helical" evidence="2">
    <location>
        <begin position="6"/>
        <end position="28"/>
    </location>
</feature>
<name>A0ABS0F9X9_9FLAO</name>
<feature type="transmembrane region" description="Helical" evidence="2">
    <location>
        <begin position="40"/>
        <end position="58"/>
    </location>
</feature>
<accession>A0ABS0F9X9</accession>
<sequence>MDELHLHLVVNHLPIIFPIVGIIILLIGIFSKSEVTKRNAYIIFILGAIASIAAIVTGENAENSATQIAGLSENLIEKHADFSEIFAILTYVLGGISLLALIASFRNSALSKYAPFAVGILAIVCLFFAQKVGTTGGEIKHTEIRTGKDFDYRNFEGDDPTSKSDKHDDQ</sequence>
<organism evidence="3 4">
    <name type="scientific">Kaistella gelatinilytica</name>
    <dbReference type="NCBI Taxonomy" id="2787636"/>
    <lineage>
        <taxon>Bacteria</taxon>
        <taxon>Pseudomonadati</taxon>
        <taxon>Bacteroidota</taxon>
        <taxon>Flavobacteriia</taxon>
        <taxon>Flavobacteriales</taxon>
        <taxon>Weeksellaceae</taxon>
        <taxon>Chryseobacterium group</taxon>
        <taxon>Kaistella</taxon>
    </lineage>
</organism>
<evidence type="ECO:0000256" key="1">
    <source>
        <dbReference type="SAM" id="MobiDB-lite"/>
    </source>
</evidence>
<evidence type="ECO:0000313" key="4">
    <source>
        <dbReference type="Proteomes" id="UP000660070"/>
    </source>
</evidence>
<evidence type="ECO:0000256" key="2">
    <source>
        <dbReference type="SAM" id="Phobius"/>
    </source>
</evidence>
<dbReference type="RefSeq" id="WP_196079029.1">
    <property type="nucleotide sequence ID" value="NZ_JADPVI010000001.1"/>
</dbReference>
<dbReference type="EMBL" id="JADPVI010000001">
    <property type="protein sequence ID" value="MBF8456513.1"/>
    <property type="molecule type" value="Genomic_DNA"/>
</dbReference>
<protein>
    <recommendedName>
        <fullName evidence="5">DUF2231 domain-containing protein</fullName>
    </recommendedName>
</protein>
<reference evidence="3 4" key="1">
    <citation type="submission" date="2020-11" db="EMBL/GenBank/DDBJ databases">
        <title>Kaistella gelatinilytica sp. nov., a flavobacterium isolated from Antarctic Soil.</title>
        <authorList>
            <person name="Li J."/>
        </authorList>
    </citation>
    <scope>NUCLEOTIDE SEQUENCE [LARGE SCALE GENOMIC DNA]</scope>
    <source>
        <strain evidence="3 4">G5-32</strain>
    </source>
</reference>
<feature type="transmembrane region" description="Helical" evidence="2">
    <location>
        <begin position="110"/>
        <end position="129"/>
    </location>
</feature>
<evidence type="ECO:0000313" key="3">
    <source>
        <dbReference type="EMBL" id="MBF8456513.1"/>
    </source>
</evidence>
<feature type="region of interest" description="Disordered" evidence="1">
    <location>
        <begin position="151"/>
        <end position="170"/>
    </location>
</feature>
<dbReference type="Proteomes" id="UP000660070">
    <property type="component" value="Unassembled WGS sequence"/>
</dbReference>